<proteinExistence type="predicted"/>
<sequence>MSIMKKLKIIVVTFAVIFSVSACGTTTKENATKPSQSNVAKEKSKSTSYHQPDTDALIAIVEKDPELKTMLMDAIAEGKKINPNKDKNPAQTLDEFYSFIDWATLALPWNINYNNDKQPSLFRSIDQSLNYFYFLADIELPQLADKGYYRACLEYYPPYSEWLVKFTKNWGKYLSQPASWNDQYLQRAKNDENFGLQNDWYEEASNWHSFNDFFARKLKDPSVRPISNPDDDSILTAPADSEAQGLWQINDKSEIMNSSDQVDSENGDKMVVKSKGYNSIPQILHDSKYANTFANGSVTHTFLNVQDYHRYHFPISGKILEMKTVMEQDAIGGLTYWDSKLQRYMLSSTNPNWESIETRQYMIIDNPTFGKIALVPVGMSQISSVNFEKNLKVGDTVKKGDPLGYFLFGGSDYMMIFEKGVKLDITIPKTDGEYYDHVLMGEKYGKLTKE</sequence>
<evidence type="ECO:0000313" key="7">
    <source>
        <dbReference type="EMBL" id="GAX48226.1"/>
    </source>
</evidence>
<evidence type="ECO:0000256" key="5">
    <source>
        <dbReference type="SAM" id="MobiDB-lite"/>
    </source>
</evidence>
<dbReference type="PANTHER" id="PTHR10067">
    <property type="entry name" value="PHOSPHATIDYLSERINE DECARBOXYLASE"/>
    <property type="match status" value="1"/>
</dbReference>
<evidence type="ECO:0000256" key="6">
    <source>
        <dbReference type="SAM" id="SignalP"/>
    </source>
</evidence>
<dbReference type="GO" id="GO:0004609">
    <property type="term" value="F:phosphatidylserine decarboxylase activity"/>
    <property type="evidence" value="ECO:0007669"/>
    <property type="project" value="InterPro"/>
</dbReference>
<evidence type="ECO:0000256" key="1">
    <source>
        <dbReference type="ARBA" id="ARBA00022793"/>
    </source>
</evidence>
<dbReference type="Pfam" id="PF02666">
    <property type="entry name" value="PS_Dcarbxylase"/>
    <property type="match status" value="1"/>
</dbReference>
<reference evidence="8" key="1">
    <citation type="submission" date="2017-08" db="EMBL/GenBank/DDBJ databases">
        <title>Draft genome sequence of Lactococcus sp. strain Rs-Y01, isolated from the gut of the lower termite Reticulitermes speratus.</title>
        <authorList>
            <person name="Ohkuma M."/>
            <person name="Yuki M."/>
        </authorList>
    </citation>
    <scope>NUCLEOTIDE SEQUENCE [LARGE SCALE GENOMIC DNA]</scope>
    <source>
        <strain evidence="8">Rs-Y01</strain>
    </source>
</reference>
<evidence type="ECO:0000256" key="3">
    <source>
        <dbReference type="ARBA" id="ARBA00023239"/>
    </source>
</evidence>
<feature type="chain" id="PRO_5039099912" evidence="6">
    <location>
        <begin position="25"/>
        <end position="450"/>
    </location>
</feature>
<organism evidence="7 8">
    <name type="scientific">Pseudolactococcus reticulitermitis</name>
    <dbReference type="NCBI Taxonomy" id="2025039"/>
    <lineage>
        <taxon>Bacteria</taxon>
        <taxon>Bacillati</taxon>
        <taxon>Bacillota</taxon>
        <taxon>Bacilli</taxon>
        <taxon>Lactobacillales</taxon>
        <taxon>Streptococcaceae</taxon>
        <taxon>Pseudolactococcus</taxon>
    </lineage>
</organism>
<dbReference type="EMBL" id="BEDT01000005">
    <property type="protein sequence ID" value="GAX48226.1"/>
    <property type="molecule type" value="Genomic_DNA"/>
</dbReference>
<feature type="compositionally biased region" description="Polar residues" evidence="5">
    <location>
        <begin position="28"/>
        <end position="39"/>
    </location>
</feature>
<evidence type="ECO:0000256" key="2">
    <source>
        <dbReference type="ARBA" id="ARBA00023145"/>
    </source>
</evidence>
<keyword evidence="3" id="KW-0456">Lyase</keyword>
<accession>A0A224X6P3</accession>
<feature type="signal peptide" evidence="6">
    <location>
        <begin position="1"/>
        <end position="24"/>
    </location>
</feature>
<gene>
    <name evidence="7" type="ORF">RsY01_1841</name>
</gene>
<keyword evidence="6" id="KW-0732">Signal</keyword>
<feature type="region of interest" description="Disordered" evidence="5">
    <location>
        <begin position="28"/>
        <end position="50"/>
    </location>
</feature>
<dbReference type="PROSITE" id="PS51257">
    <property type="entry name" value="PROKAR_LIPOPROTEIN"/>
    <property type="match status" value="1"/>
</dbReference>
<keyword evidence="4" id="KW-0670">Pyruvate</keyword>
<dbReference type="InterPro" id="IPR003817">
    <property type="entry name" value="PS_Dcarbxylase"/>
</dbReference>
<evidence type="ECO:0000313" key="8">
    <source>
        <dbReference type="Proteomes" id="UP000218689"/>
    </source>
</evidence>
<keyword evidence="8" id="KW-1185">Reference proteome</keyword>
<dbReference type="AlphaFoldDB" id="A0A224X6P3"/>
<keyword evidence="2" id="KW-0865">Zymogen</keyword>
<name>A0A224X6P3_9LACT</name>
<dbReference type="PANTHER" id="PTHR10067:SF13">
    <property type="entry name" value="PHOSPHATIDYLSERINE DECARBOXYLASE"/>
    <property type="match status" value="1"/>
</dbReference>
<dbReference type="GO" id="GO:0008654">
    <property type="term" value="P:phospholipid biosynthetic process"/>
    <property type="evidence" value="ECO:0007669"/>
    <property type="project" value="InterPro"/>
</dbReference>
<dbReference type="Proteomes" id="UP000218689">
    <property type="component" value="Unassembled WGS sequence"/>
</dbReference>
<comment type="caution">
    <text evidence="7">The sequence shown here is derived from an EMBL/GenBank/DDBJ whole genome shotgun (WGS) entry which is preliminary data.</text>
</comment>
<keyword evidence="1" id="KW-0210">Decarboxylase</keyword>
<protein>
    <submittedName>
        <fullName evidence="7">Phosphatidylserine decarboxylase</fullName>
    </submittedName>
</protein>
<evidence type="ECO:0000256" key="4">
    <source>
        <dbReference type="ARBA" id="ARBA00023317"/>
    </source>
</evidence>